<dbReference type="GO" id="GO:0004519">
    <property type="term" value="F:endonuclease activity"/>
    <property type="evidence" value="ECO:0007669"/>
    <property type="project" value="UniProtKB-KW"/>
</dbReference>
<comment type="caution">
    <text evidence="5">The sequence shown here is derived from an EMBL/GenBank/DDBJ whole genome shotgun (WGS) entry which is preliminary data.</text>
</comment>
<comment type="similarity">
    <text evidence="1">Belongs to the type-I restriction system S methylase family.</text>
</comment>
<reference evidence="5" key="1">
    <citation type="submission" date="2021-03" db="EMBL/GenBank/DDBJ databases">
        <title>Comamonas denitrificans.</title>
        <authorList>
            <person name="Finster K."/>
        </authorList>
    </citation>
    <scope>NUCLEOTIDE SEQUENCE</scope>
    <source>
        <strain evidence="5">MM2021_4</strain>
    </source>
</reference>
<dbReference type="PANTHER" id="PTHR30408">
    <property type="entry name" value="TYPE-1 RESTRICTION ENZYME ECOKI SPECIFICITY PROTEIN"/>
    <property type="match status" value="1"/>
</dbReference>
<keyword evidence="3" id="KW-0238">DNA-binding</keyword>
<dbReference type="AlphaFoldDB" id="A0A939KFI1"/>
<feature type="domain" description="Type I restriction modification DNA specificity" evidence="4">
    <location>
        <begin position="6"/>
        <end position="156"/>
    </location>
</feature>
<dbReference type="GO" id="GO:0009307">
    <property type="term" value="P:DNA restriction-modification system"/>
    <property type="evidence" value="ECO:0007669"/>
    <property type="project" value="UniProtKB-KW"/>
</dbReference>
<keyword evidence="5" id="KW-0255">Endonuclease</keyword>
<dbReference type="Proteomes" id="UP000664731">
    <property type="component" value="Unassembled WGS sequence"/>
</dbReference>
<evidence type="ECO:0000259" key="4">
    <source>
        <dbReference type="Pfam" id="PF01420"/>
    </source>
</evidence>
<gene>
    <name evidence="5" type="ORF">J1777_11500</name>
</gene>
<dbReference type="PANTHER" id="PTHR30408:SF13">
    <property type="entry name" value="TYPE I RESTRICTION ENZYME HINDI SPECIFICITY SUBUNIT"/>
    <property type="match status" value="1"/>
</dbReference>
<keyword evidence="5" id="KW-0540">Nuclease</keyword>
<evidence type="ECO:0000256" key="2">
    <source>
        <dbReference type="ARBA" id="ARBA00022747"/>
    </source>
</evidence>
<dbReference type="EMBL" id="JAFNME010000028">
    <property type="protein sequence ID" value="MBO1250443.1"/>
    <property type="molecule type" value="Genomic_DNA"/>
</dbReference>
<evidence type="ECO:0000256" key="3">
    <source>
        <dbReference type="ARBA" id="ARBA00023125"/>
    </source>
</evidence>
<dbReference type="Pfam" id="PF01420">
    <property type="entry name" value="Methylase_S"/>
    <property type="match status" value="1"/>
</dbReference>
<evidence type="ECO:0000313" key="6">
    <source>
        <dbReference type="Proteomes" id="UP000664731"/>
    </source>
</evidence>
<dbReference type="InterPro" id="IPR044946">
    <property type="entry name" value="Restrct_endonuc_typeI_TRD_sf"/>
</dbReference>
<organism evidence="5 6">
    <name type="scientific">Comamonas denitrificans</name>
    <dbReference type="NCBI Taxonomy" id="117506"/>
    <lineage>
        <taxon>Bacteria</taxon>
        <taxon>Pseudomonadati</taxon>
        <taxon>Pseudomonadota</taxon>
        <taxon>Betaproteobacteria</taxon>
        <taxon>Burkholderiales</taxon>
        <taxon>Comamonadaceae</taxon>
        <taxon>Comamonas</taxon>
    </lineage>
</organism>
<keyword evidence="6" id="KW-1185">Reference proteome</keyword>
<evidence type="ECO:0000313" key="5">
    <source>
        <dbReference type="EMBL" id="MBO1250443.1"/>
    </source>
</evidence>
<dbReference type="GO" id="GO:0003677">
    <property type="term" value="F:DNA binding"/>
    <property type="evidence" value="ECO:0007669"/>
    <property type="project" value="UniProtKB-KW"/>
</dbReference>
<proteinExistence type="inferred from homology"/>
<keyword evidence="2" id="KW-0680">Restriction system</keyword>
<accession>A0A939KFI1</accession>
<evidence type="ECO:0000256" key="1">
    <source>
        <dbReference type="ARBA" id="ARBA00010923"/>
    </source>
</evidence>
<dbReference type="SUPFAM" id="SSF116734">
    <property type="entry name" value="DNA methylase specificity domain"/>
    <property type="match status" value="2"/>
</dbReference>
<protein>
    <submittedName>
        <fullName evidence="5">Restriction endonuclease subunit S</fullName>
    </submittedName>
</protein>
<keyword evidence="5" id="KW-0378">Hydrolase</keyword>
<sequence length="417" mass="45280">MSSELRVARLEEVLSFANGRTSPEREEAAPVPVFGSNGLIGQAREFNSPPNTIVIGRVGSYCGSVHFSREACWVTDNAIRATAKGENDPNFLYYLLKQLNLNNWRSGSGQPLINQTTLNAIETQIPYPREQRAISGIVGALDDRITLLRETNATLEAIAQALFKSWFVDFDPVRAKMEGRTPEGMDEATAALFPDGFETSELGEVPRGWRVGTLGSVCGYLNRGLSPKYIEAGGVLVLNQKCVRDFSVDFSKGRRHDPSQRKIDGREVAVGDVLVNSTGVGTLGRIAQVLRLPEQIIVDSHVTVVRAGSDLSWPYLGQFMARKQPEIEAMGEGSTGQTELGRAKLACLPIVIPSVAVLNGFDELVLPLKQRIAVNESKTQTLSTLRDTLLPRLISGQLHLPEAQAATEAALGGTLSV</sequence>
<dbReference type="InterPro" id="IPR052021">
    <property type="entry name" value="Type-I_RS_S_subunit"/>
</dbReference>
<name>A0A939KFI1_9BURK</name>
<dbReference type="InterPro" id="IPR000055">
    <property type="entry name" value="Restrct_endonuc_typeI_TRD"/>
</dbReference>
<dbReference type="RefSeq" id="WP_207575841.1">
    <property type="nucleotide sequence ID" value="NZ_JAFNME010000028.1"/>
</dbReference>
<dbReference type="CDD" id="cd17266">
    <property type="entry name" value="RMtype1_S_Sau1132ORF3780P-TRD2-CR2_like"/>
    <property type="match status" value="1"/>
</dbReference>
<dbReference type="Gene3D" id="3.90.220.20">
    <property type="entry name" value="DNA methylase specificity domains"/>
    <property type="match status" value="2"/>
</dbReference>